<dbReference type="Proteomes" id="UP001149165">
    <property type="component" value="Unassembled WGS sequence"/>
</dbReference>
<keyword evidence="3" id="KW-1185">Reference proteome</keyword>
<proteinExistence type="predicted"/>
<dbReference type="PANTHER" id="PTHR40788">
    <property type="entry name" value="CLR5 DOMAIN-CONTAINING PROTEIN-RELATED"/>
    <property type="match status" value="1"/>
</dbReference>
<dbReference type="AlphaFoldDB" id="A0A9W9FAG0"/>
<gene>
    <name evidence="2" type="ORF">N7456_007299</name>
</gene>
<reference evidence="2" key="1">
    <citation type="submission" date="2022-11" db="EMBL/GenBank/DDBJ databases">
        <authorList>
            <person name="Petersen C."/>
        </authorList>
    </citation>
    <scope>NUCLEOTIDE SEQUENCE</scope>
    <source>
        <strain evidence="2">IBT 30069</strain>
    </source>
</reference>
<dbReference type="EMBL" id="JAPQKH010000005">
    <property type="protein sequence ID" value="KAJ5096578.1"/>
    <property type="molecule type" value="Genomic_DNA"/>
</dbReference>
<comment type="caution">
    <text evidence="2">The sequence shown here is derived from an EMBL/GenBank/DDBJ whole genome shotgun (WGS) entry which is preliminary data.</text>
</comment>
<name>A0A9W9FAG0_9EURO</name>
<protein>
    <submittedName>
        <fullName evidence="2">Uncharacterized protein</fullName>
    </submittedName>
</protein>
<dbReference type="OrthoDB" id="4350039at2759"/>
<evidence type="ECO:0000313" key="2">
    <source>
        <dbReference type="EMBL" id="KAJ5096578.1"/>
    </source>
</evidence>
<dbReference type="PANTHER" id="PTHR40788:SF2">
    <property type="entry name" value="CLR5 DOMAIN-CONTAINING PROTEIN"/>
    <property type="match status" value="1"/>
</dbReference>
<evidence type="ECO:0000256" key="1">
    <source>
        <dbReference type="SAM" id="MobiDB-lite"/>
    </source>
</evidence>
<reference evidence="2" key="2">
    <citation type="journal article" date="2023" name="IMA Fungus">
        <title>Comparative genomic study of the Penicillium genus elucidates a diverse pangenome and 15 lateral gene transfer events.</title>
        <authorList>
            <person name="Petersen C."/>
            <person name="Sorensen T."/>
            <person name="Nielsen M.R."/>
            <person name="Sondergaard T.E."/>
            <person name="Sorensen J.L."/>
            <person name="Fitzpatrick D.A."/>
            <person name="Frisvad J.C."/>
            <person name="Nielsen K.L."/>
        </authorList>
    </citation>
    <scope>NUCLEOTIDE SEQUENCE</scope>
    <source>
        <strain evidence="2">IBT 30069</strain>
    </source>
</reference>
<organism evidence="2 3">
    <name type="scientific">Penicillium angulare</name>
    <dbReference type="NCBI Taxonomy" id="116970"/>
    <lineage>
        <taxon>Eukaryota</taxon>
        <taxon>Fungi</taxon>
        <taxon>Dikarya</taxon>
        <taxon>Ascomycota</taxon>
        <taxon>Pezizomycotina</taxon>
        <taxon>Eurotiomycetes</taxon>
        <taxon>Eurotiomycetidae</taxon>
        <taxon>Eurotiales</taxon>
        <taxon>Aspergillaceae</taxon>
        <taxon>Penicillium</taxon>
    </lineage>
</organism>
<sequence>MDIAVLLGWESAKKKGSHNQWPYISLKDLADKKAGILPLMLHSRANNPPGNFWNIDEGSWQASILSWDSWFPMLDGYGMIFGGQNTPEEYGRILKVDDKTRSGRGTDAAQGIPLLKIQARLYHFLVCCCVDIMHDQKQLEDLDNLPENPDPTVQLRPVPPEAIRQGFLDEPYHRIPIVIEDIDEILESLEERRAIAVDHLLSLRDDPTYFHMCLHELADHTPEMLKDQDGRRVPGFGSEEFWSKTISSFVFLSINSTRIWSTLVMFVQELKTNMEENPDALHQEHLPHVFQRLLLVASKTLRRLTKLLIQHTYESAVCSEKIRDNYYVENSAGGQRAGEYALLCSGWRFSVKRSQMYAGNEDWFSIIKALQTLKDSACPVFDTPILNELDQHMSDSSARGKALNKRMSRYVKERFNDIILASQCCMQINRFQPWAGSGTFLLDNDLNFKVGLPRQNMRDTGGLSKFEKTIIKEFKDRGITEMARPFFAKKIDYSIKNLLKDNTQKTTEQNQQIENQLDTFWQNLDTAVKDTMGNEWGMDSDELFPGPGPSRFRTPDWEPEEHQTILRGLFRALNIPFKGDNEFRPSRASKRSAEVMEGVEEQANRWLAAQQASGSRDVLVPFTSIKRRKNRHESKEDIPAVPTQQQQSVPAPEAPIFELDRRAMSAVFPLFYVEGGDQSTQLRWADFLRFMDAIGFEGTKAKVGSGFKFKPPPSLDNGRTISFHMPHPENSYVGYYARAMGSRLTRDFGLTAKNFIEKIRG</sequence>
<evidence type="ECO:0000313" key="3">
    <source>
        <dbReference type="Proteomes" id="UP001149165"/>
    </source>
</evidence>
<feature type="region of interest" description="Disordered" evidence="1">
    <location>
        <begin position="629"/>
        <end position="650"/>
    </location>
</feature>
<accession>A0A9W9FAG0</accession>